<keyword evidence="22" id="KW-1185">Reference proteome</keyword>
<keyword evidence="10 20" id="KW-0812">Transmembrane</keyword>
<keyword evidence="12 20" id="KW-1133">Transmembrane helix</keyword>
<evidence type="ECO:0000256" key="8">
    <source>
        <dbReference type="ARBA" id="ARBA00022676"/>
    </source>
</evidence>
<dbReference type="GO" id="GO:0016787">
    <property type="term" value="F:hydrolase activity"/>
    <property type="evidence" value="ECO:0007669"/>
    <property type="project" value="InterPro"/>
</dbReference>
<dbReference type="Pfam" id="PF04188">
    <property type="entry name" value="Mannosyl_trans2"/>
    <property type="match status" value="1"/>
</dbReference>
<feature type="site" description="Cleavage; by autolysis" evidence="18">
    <location>
        <begin position="682"/>
        <end position="683"/>
    </location>
</feature>
<name>A0A4S4L9M7_9AGAM</name>
<dbReference type="CDD" id="cd04701">
    <property type="entry name" value="Asparaginase_2"/>
    <property type="match status" value="1"/>
</dbReference>
<dbReference type="GO" id="GO:0004376">
    <property type="term" value="F:GPI mannosyltransferase activity"/>
    <property type="evidence" value="ECO:0007669"/>
    <property type="project" value="InterPro"/>
</dbReference>
<dbReference type="GO" id="GO:0007017">
    <property type="term" value="P:microtubule-based process"/>
    <property type="evidence" value="ECO:0007669"/>
    <property type="project" value="InterPro"/>
</dbReference>
<dbReference type="PANTHER" id="PTHR12468:SF2">
    <property type="entry name" value="GPI MANNOSYLTRANSFERASE 2"/>
    <property type="match status" value="1"/>
</dbReference>
<feature type="binding site" evidence="17">
    <location>
        <begin position="711"/>
        <end position="714"/>
    </location>
    <ligand>
        <name>substrate</name>
    </ligand>
</feature>
<sequence>MSVNKYANLPDIDTSQDVYETEDSFPTHAGAGDSSEDESAAPTRQPTNGGARAEGVDIEGLDSSSLVSADEAGRKFRKAERKRDLRLRSIYAYPPSSPPSPSSPSHARPLATRMRTLQAELDSLEAELADPSNPLLHGDEHGGAQIDPGELMRGLVDVRGRLDKVKKAKEGRGRLVGVILNRDKEVEGLKRDLNRARSKDAAQSKDVEPGEGKDKTEAKDDEEDNVALAELDRRVGELEDLIGSSSVALDETSPLPAPLLPMLTKLNTQLTILTQPRHLDSISRRLKLLISDLDRLMAAQHTQAGGRRPNQQSAHAPAVGAPSSLQEQLLPLLARLAPHLPHLPHLLTRMRTLSGLHAAAADVQGALGTLEAEQRRTHGRLDVLSTAVEGVEKSLEENAQVVRGNVGGLEERIEMLVSRLDALGKHAIPNAASDICGKVLALVYFIFLRRQALELTMPAPSTSPISEKRPLLQHPLPSKDRTSKPVLVIHGGAGTMTREGSTPERRELYKKTLRDALLKGNEVLQRGGEAMDAAVAAVSILEDCPLFNSGKGAVFNVAGKNELESSIMLSKSPASHPNIPRNRRGFSLTLLTTSRNPSQAVRLLYLAPDSAPHPFLSGMAAEEIAHALGAARVDPSYFFTKARWNEHRRGLGLPKEPVPYHDHDHDQNWEDEGDIGDYVPKGTVGAVALDERGCIATVTSTGGRTNKLVGRIGDTPHMGSGFWAEEWSAENWVKRAWRKITRKGGKQAVGISGTGDGDYFIRYNAAASIAYRMRFLGESLKKASETVVKTLGENEGLGGVIALDEQGNYTLPMNSSGMYRGVITAEEANRTSFSKSFMSSSSSHKRLLKRLVIAVHVLVSVVLFIAARLPSFDSSAELVLDPAWPTSLLRWDAFHFAHIARDGYTYEYEYAFFPGTPLVMGFSAKLLEIANITTGNNFIGVLVAGTLLSAAVSVDTALTLYDLTCYHFPSPAFALLATLLSLLSSSPATLRHAPYAEPFFTYLSYKGMLHCARKRFLYASFMFALASAFRSNGIVLAGYIVWGMLIEPALSVSASLTNIISVKILLKMISCALLSALPLAPFLFHQYNGYVAFCTAGEQRPWCSNRLPFIYSFVQSTYWDIGLFRYWTLQQSPNILLAAPILVLLFHASILHIRRALIPFISTRLQSLLDSSRVPKNSEKYAAREDIVSDPLLTPSLAPHAIHTFILSTTLLVSAHTQIALRLASALPFTYWAAARLLVDKPQPERRLQSAGTDPATPSPDSGKQSILEAKNTNAEMKDWVPGRVARWWVGWSVLWGVTSLITWAVFLPPA</sequence>
<feature type="transmembrane region" description="Helical" evidence="20">
    <location>
        <begin position="1288"/>
        <end position="1307"/>
    </location>
</feature>
<evidence type="ECO:0000256" key="12">
    <source>
        <dbReference type="ARBA" id="ARBA00022989"/>
    </source>
</evidence>
<evidence type="ECO:0000256" key="14">
    <source>
        <dbReference type="ARBA" id="ARBA00030161"/>
    </source>
</evidence>
<evidence type="ECO:0000256" key="7">
    <source>
        <dbReference type="ARBA" id="ARBA00022502"/>
    </source>
</evidence>
<evidence type="ECO:0000313" key="21">
    <source>
        <dbReference type="EMBL" id="THH07761.1"/>
    </source>
</evidence>
<dbReference type="SUPFAM" id="SSF56235">
    <property type="entry name" value="N-terminal nucleophile aminohydrolases (Ntn hydrolases)"/>
    <property type="match status" value="1"/>
</dbReference>
<keyword evidence="8" id="KW-0328">Glycosyltransferase</keyword>
<dbReference type="GO" id="GO:0006506">
    <property type="term" value="P:GPI anchor biosynthetic process"/>
    <property type="evidence" value="ECO:0007669"/>
    <property type="project" value="UniProtKB-UniPathway"/>
</dbReference>
<feature type="region of interest" description="Disordered" evidence="19">
    <location>
        <begin position="1246"/>
        <end position="1266"/>
    </location>
</feature>
<comment type="subcellular location">
    <subcellularLocation>
        <location evidence="2">Cytoplasm</location>
    </subcellularLocation>
    <subcellularLocation>
        <location evidence="1">Endoplasmic reticulum membrane</location>
        <topology evidence="1">Multi-pass membrane protein</topology>
    </subcellularLocation>
</comment>
<dbReference type="InterPro" id="IPR028133">
    <property type="entry name" value="Dynamitin"/>
</dbReference>
<evidence type="ECO:0000256" key="20">
    <source>
        <dbReference type="SAM" id="Phobius"/>
    </source>
</evidence>
<dbReference type="InterPro" id="IPR000246">
    <property type="entry name" value="Peptidase_T2"/>
</dbReference>
<keyword evidence="11" id="KW-0256">Endoplasmic reticulum</keyword>
<dbReference type="InterPro" id="IPR007315">
    <property type="entry name" value="PIG-V/Gpi18"/>
</dbReference>
<evidence type="ECO:0000256" key="3">
    <source>
        <dbReference type="ARBA" id="ARBA00004687"/>
    </source>
</evidence>
<keyword evidence="13 20" id="KW-0472">Membrane</keyword>
<keyword evidence="7" id="KW-0337">GPI-anchor biosynthesis</keyword>
<evidence type="ECO:0000256" key="9">
    <source>
        <dbReference type="ARBA" id="ARBA00022679"/>
    </source>
</evidence>
<protein>
    <recommendedName>
        <fullName evidence="5">GPI mannosyltransferase 2</fullName>
    </recommendedName>
    <alternativeName>
        <fullName evidence="15">GPI mannosyltransferase II</fullName>
    </alternativeName>
    <alternativeName>
        <fullName evidence="14">Glycosylphosphatidylinositol-anchor biosynthesis protein 18</fullName>
    </alternativeName>
</protein>
<organism evidence="21 22">
    <name type="scientific">Phellinidium pouzarii</name>
    <dbReference type="NCBI Taxonomy" id="167371"/>
    <lineage>
        <taxon>Eukaryota</taxon>
        <taxon>Fungi</taxon>
        <taxon>Dikarya</taxon>
        <taxon>Basidiomycota</taxon>
        <taxon>Agaricomycotina</taxon>
        <taxon>Agaricomycetes</taxon>
        <taxon>Hymenochaetales</taxon>
        <taxon>Hymenochaetaceae</taxon>
        <taxon>Phellinidium</taxon>
    </lineage>
</organism>
<evidence type="ECO:0000256" key="19">
    <source>
        <dbReference type="SAM" id="MobiDB-lite"/>
    </source>
</evidence>
<dbReference type="GO" id="GO:0005869">
    <property type="term" value="C:dynactin complex"/>
    <property type="evidence" value="ECO:0007669"/>
    <property type="project" value="InterPro"/>
</dbReference>
<evidence type="ECO:0000256" key="5">
    <source>
        <dbReference type="ARBA" id="ARBA00013795"/>
    </source>
</evidence>
<dbReference type="Gene3D" id="3.60.20.30">
    <property type="entry name" value="(Glycosyl)asparaginase"/>
    <property type="match status" value="1"/>
</dbReference>
<feature type="transmembrane region" description="Helical" evidence="20">
    <location>
        <begin position="1064"/>
        <end position="1084"/>
    </location>
</feature>
<dbReference type="GO" id="GO:0005789">
    <property type="term" value="C:endoplasmic reticulum membrane"/>
    <property type="evidence" value="ECO:0007669"/>
    <property type="project" value="UniProtKB-SubCell"/>
</dbReference>
<feature type="region of interest" description="Disordered" evidence="19">
    <location>
        <begin position="1"/>
        <end position="148"/>
    </location>
</feature>
<evidence type="ECO:0000256" key="10">
    <source>
        <dbReference type="ARBA" id="ARBA00022692"/>
    </source>
</evidence>
<dbReference type="PANTHER" id="PTHR12468">
    <property type="entry name" value="GPI MANNOSYLTRANSFERASE 2"/>
    <property type="match status" value="1"/>
</dbReference>
<evidence type="ECO:0000313" key="22">
    <source>
        <dbReference type="Proteomes" id="UP000308199"/>
    </source>
</evidence>
<evidence type="ECO:0000256" key="2">
    <source>
        <dbReference type="ARBA" id="ARBA00004496"/>
    </source>
</evidence>
<feature type="binding site" evidence="17">
    <location>
        <begin position="754"/>
        <end position="757"/>
    </location>
    <ligand>
        <name>substrate</name>
    </ligand>
</feature>
<evidence type="ECO:0000256" key="13">
    <source>
        <dbReference type="ARBA" id="ARBA00023136"/>
    </source>
</evidence>
<dbReference type="Proteomes" id="UP000308199">
    <property type="component" value="Unassembled WGS sequence"/>
</dbReference>
<proteinExistence type="inferred from homology"/>
<dbReference type="GO" id="GO:0000009">
    <property type="term" value="F:alpha-1,6-mannosyltransferase activity"/>
    <property type="evidence" value="ECO:0007669"/>
    <property type="project" value="InterPro"/>
</dbReference>
<evidence type="ECO:0000256" key="16">
    <source>
        <dbReference type="PIRSR" id="PIRSR600246-1"/>
    </source>
</evidence>
<dbReference type="OrthoDB" id="2262349at2759"/>
<evidence type="ECO:0000256" key="15">
    <source>
        <dbReference type="ARBA" id="ARBA00030415"/>
    </source>
</evidence>
<feature type="active site" description="Nucleophile" evidence="16">
    <location>
        <position position="683"/>
    </location>
</feature>
<dbReference type="GO" id="GO:0031501">
    <property type="term" value="C:mannosyltransferase complex"/>
    <property type="evidence" value="ECO:0007669"/>
    <property type="project" value="TreeGrafter"/>
</dbReference>
<feature type="region of interest" description="Disordered" evidence="19">
    <location>
        <begin position="191"/>
        <end position="224"/>
    </location>
</feature>
<feature type="region of interest" description="Disordered" evidence="19">
    <location>
        <begin position="300"/>
        <end position="321"/>
    </location>
</feature>
<feature type="transmembrane region" description="Helical" evidence="20">
    <location>
        <begin position="1016"/>
        <end position="1044"/>
    </location>
</feature>
<dbReference type="Pfam" id="PF01112">
    <property type="entry name" value="Asparaginase_2"/>
    <property type="match status" value="2"/>
</dbReference>
<evidence type="ECO:0000256" key="4">
    <source>
        <dbReference type="ARBA" id="ARBA00008698"/>
    </source>
</evidence>
<accession>A0A4S4L9M7</accession>
<dbReference type="EMBL" id="SGPK01000128">
    <property type="protein sequence ID" value="THH07761.1"/>
    <property type="molecule type" value="Genomic_DNA"/>
</dbReference>
<comment type="caution">
    <text evidence="21">The sequence shown here is derived from an EMBL/GenBank/DDBJ whole genome shotgun (WGS) entry which is preliminary data.</text>
</comment>
<dbReference type="UniPathway" id="UPA00196"/>
<evidence type="ECO:0000256" key="11">
    <source>
        <dbReference type="ARBA" id="ARBA00022824"/>
    </source>
</evidence>
<feature type="compositionally biased region" description="Basic and acidic residues" evidence="19">
    <location>
        <begin position="191"/>
        <end position="218"/>
    </location>
</feature>
<keyword evidence="6" id="KW-0963">Cytoplasm</keyword>
<feature type="transmembrane region" description="Helical" evidence="20">
    <location>
        <begin position="1135"/>
        <end position="1153"/>
    </location>
</feature>
<comment type="pathway">
    <text evidence="3">Glycolipid biosynthesis; glycosylphosphatidylinositol-anchor biosynthesis.</text>
</comment>
<dbReference type="InterPro" id="IPR029055">
    <property type="entry name" value="Ntn_hydrolases_N"/>
</dbReference>
<evidence type="ECO:0000256" key="18">
    <source>
        <dbReference type="PIRSR" id="PIRSR600246-3"/>
    </source>
</evidence>
<evidence type="ECO:0000256" key="17">
    <source>
        <dbReference type="PIRSR" id="PIRSR600246-2"/>
    </source>
</evidence>
<evidence type="ECO:0000256" key="6">
    <source>
        <dbReference type="ARBA" id="ARBA00022490"/>
    </source>
</evidence>
<dbReference type="Pfam" id="PF04912">
    <property type="entry name" value="Dynamitin"/>
    <property type="match status" value="1"/>
</dbReference>
<reference evidence="21 22" key="1">
    <citation type="submission" date="2019-02" db="EMBL/GenBank/DDBJ databases">
        <title>Genome sequencing of the rare red list fungi Phellinidium pouzarii.</title>
        <authorList>
            <person name="Buettner E."/>
            <person name="Kellner H."/>
        </authorList>
    </citation>
    <scope>NUCLEOTIDE SEQUENCE [LARGE SCALE GENOMIC DNA]</scope>
    <source>
        <strain evidence="21 22">DSM 108285</strain>
    </source>
</reference>
<keyword evidence="9" id="KW-0808">Transferase</keyword>
<comment type="similarity">
    <text evidence="4">Belongs to the PIGV family.</text>
</comment>
<gene>
    <name evidence="21" type="ORF">EW145_g3162</name>
</gene>
<evidence type="ECO:0000256" key="1">
    <source>
        <dbReference type="ARBA" id="ARBA00004477"/>
    </source>
</evidence>